<dbReference type="CDD" id="cd00433">
    <property type="entry name" value="Peptidase_M17"/>
    <property type="match status" value="2"/>
</dbReference>
<evidence type="ECO:0000256" key="9">
    <source>
        <dbReference type="ARBA" id="ARBA00030930"/>
    </source>
</evidence>
<organism evidence="16 17">
    <name type="scientific">Zophobas morio</name>
    <dbReference type="NCBI Taxonomy" id="2755281"/>
    <lineage>
        <taxon>Eukaryota</taxon>
        <taxon>Metazoa</taxon>
        <taxon>Ecdysozoa</taxon>
        <taxon>Arthropoda</taxon>
        <taxon>Hexapoda</taxon>
        <taxon>Insecta</taxon>
        <taxon>Pterygota</taxon>
        <taxon>Neoptera</taxon>
        <taxon>Endopterygota</taxon>
        <taxon>Coleoptera</taxon>
        <taxon>Polyphaga</taxon>
        <taxon>Cucujiformia</taxon>
        <taxon>Tenebrionidae</taxon>
        <taxon>Zophobas</taxon>
    </lineage>
</organism>
<evidence type="ECO:0000256" key="4">
    <source>
        <dbReference type="ARBA" id="ARBA00022670"/>
    </source>
</evidence>
<dbReference type="Pfam" id="PF02789">
    <property type="entry name" value="Peptidase_M17_N"/>
    <property type="match status" value="2"/>
</dbReference>
<evidence type="ECO:0000313" key="16">
    <source>
        <dbReference type="EMBL" id="KAJ3654159.1"/>
    </source>
</evidence>
<dbReference type="PRINTS" id="PR00481">
    <property type="entry name" value="LAMNOPPTDASE"/>
</dbReference>
<dbReference type="InterPro" id="IPR011356">
    <property type="entry name" value="Leucine_aapep/pepB"/>
</dbReference>
<accession>A0AA38MFJ0</accession>
<evidence type="ECO:0000256" key="7">
    <source>
        <dbReference type="ARBA" id="ARBA00023625"/>
    </source>
</evidence>
<evidence type="ECO:0000259" key="15">
    <source>
        <dbReference type="PROSITE" id="PS00631"/>
    </source>
</evidence>
<dbReference type="InterPro" id="IPR008283">
    <property type="entry name" value="Peptidase_M17_N"/>
</dbReference>
<dbReference type="PROSITE" id="PS00631">
    <property type="entry name" value="CYTOSOL_AP"/>
    <property type="match status" value="2"/>
</dbReference>
<dbReference type="EMBL" id="JALNTZ010000004">
    <property type="protein sequence ID" value="KAJ3654159.1"/>
    <property type="molecule type" value="Genomic_DNA"/>
</dbReference>
<dbReference type="Proteomes" id="UP001168821">
    <property type="component" value="Unassembled WGS sequence"/>
</dbReference>
<comment type="catalytic activity">
    <reaction evidence="6">
        <text>an S-substituted L-cysteinylglycine + H2O = an S-substituted L-cysteine + glycine</text>
        <dbReference type="Rhea" id="RHEA:60444"/>
        <dbReference type="ChEBI" id="CHEBI:15377"/>
        <dbReference type="ChEBI" id="CHEBI:57305"/>
        <dbReference type="ChEBI" id="CHEBI:58717"/>
        <dbReference type="ChEBI" id="CHEBI:143103"/>
        <dbReference type="EC" id="3.4.13.23"/>
    </reaction>
    <physiologicalReaction direction="left-to-right" evidence="6">
        <dbReference type="Rhea" id="RHEA:60445"/>
    </physiologicalReaction>
</comment>
<comment type="catalytic activity">
    <reaction evidence="13">
        <text>S-benzyl-L-cysteinylglycine + H2O = S-benzyl-L-cysteine + glycine</text>
        <dbReference type="Rhea" id="RHEA:62568"/>
        <dbReference type="ChEBI" id="CHEBI:15377"/>
        <dbReference type="ChEBI" id="CHEBI:57305"/>
        <dbReference type="ChEBI" id="CHEBI:145802"/>
        <dbReference type="ChEBI" id="CHEBI:145803"/>
    </reaction>
    <physiologicalReaction direction="left-to-right" evidence="13">
        <dbReference type="Rhea" id="RHEA:62569"/>
    </physiologicalReaction>
</comment>
<comment type="catalytic activity">
    <reaction evidence="14">
        <text>L-cysteinylglycine + H2O = L-cysteine + glycine</text>
        <dbReference type="Rhea" id="RHEA:28783"/>
        <dbReference type="ChEBI" id="CHEBI:15377"/>
        <dbReference type="ChEBI" id="CHEBI:35235"/>
        <dbReference type="ChEBI" id="CHEBI:57305"/>
        <dbReference type="ChEBI" id="CHEBI:61694"/>
    </reaction>
    <physiologicalReaction direction="left-to-right" evidence="14">
        <dbReference type="Rhea" id="RHEA:28784"/>
    </physiologicalReaction>
</comment>
<evidence type="ECO:0000256" key="13">
    <source>
        <dbReference type="ARBA" id="ARBA00047881"/>
    </source>
</evidence>
<dbReference type="Gene3D" id="3.40.220.10">
    <property type="entry name" value="Leucine Aminopeptidase, subunit E, domain 1"/>
    <property type="match status" value="2"/>
</dbReference>
<dbReference type="InterPro" id="IPR043472">
    <property type="entry name" value="Macro_dom-like"/>
</dbReference>
<dbReference type="SUPFAM" id="SSF53187">
    <property type="entry name" value="Zn-dependent exopeptidases"/>
    <property type="match status" value="2"/>
</dbReference>
<comment type="caution">
    <text evidence="16">The sequence shown here is derived from an EMBL/GenBank/DDBJ whole genome shotgun (WGS) entry which is preliminary data.</text>
</comment>
<dbReference type="Pfam" id="PF00883">
    <property type="entry name" value="Peptidase_M17"/>
    <property type="match status" value="2"/>
</dbReference>
<keyword evidence="17" id="KW-1185">Reference proteome</keyword>
<keyword evidence="4" id="KW-0645">Protease</keyword>
<evidence type="ECO:0000313" key="17">
    <source>
        <dbReference type="Proteomes" id="UP001168821"/>
    </source>
</evidence>
<dbReference type="Gene3D" id="3.40.630.10">
    <property type="entry name" value="Zn peptidases"/>
    <property type="match status" value="2"/>
</dbReference>
<evidence type="ECO:0000256" key="1">
    <source>
        <dbReference type="ARBA" id="ARBA00009528"/>
    </source>
</evidence>
<proteinExistence type="inferred from homology"/>
<dbReference type="GO" id="GO:0070006">
    <property type="term" value="F:metalloaminopeptidase activity"/>
    <property type="evidence" value="ECO:0007669"/>
    <property type="project" value="InterPro"/>
</dbReference>
<evidence type="ECO:0000256" key="10">
    <source>
        <dbReference type="ARBA" id="ARBA00030997"/>
    </source>
</evidence>
<evidence type="ECO:0000256" key="3">
    <source>
        <dbReference type="ARBA" id="ARBA00022438"/>
    </source>
</evidence>
<dbReference type="GO" id="GO:0006508">
    <property type="term" value="P:proteolysis"/>
    <property type="evidence" value="ECO:0007669"/>
    <property type="project" value="UniProtKB-KW"/>
</dbReference>
<sequence>MFLLLTGNKVKEGKTFQFWGLCEDFQSVVVVGLGKKSKQRDDLELICEEKETARIAAAAGCRVLSASDIKTIHVESFGDAAASAEGSTLSTYKFQEYKTKKSPLPQVSLFTSTPEEPTQWERGTITASAQNLARKLKDTPSNLMTPTIFAETVLQLATPLDISVQIRDKQWAEREKMGGVLAVAQGSNEPLRFLELSYKKSDSDPFVLVGKGVTFDSGGISIKPSAGMDEMRGDMGGAASVVAAVYGLARLGVATHVKVLVPLVENMPSGGAIKPGDVITTRSGKTVCVDNTDAEGRLILADALSYSGVFKPRWVLDIATLTGAIRVALGGAACGVFSNSNALYEGLEEAGSRTGDRMWRMPLWKYYTKMVAENTAYDVNNLGKGKGRGGSCTAAAFLKEFIPEKTDWLHIDMAGVMGQDEYFTYLGKGMSGRPTRTLIDFIEAQSTKTGNKVKEGKTFQFWGLCEDFQSVVVVGLGKKSKQRDDLELICEEKETARIAAAAGCRVLSASDIKNIHVESFGDAASSAEGSTLSTYKFQEYKTKKSPLPQVSLFTSAPEERTQWERGTITASAQNLARKLKDTPSNLMTPTIFAETVLQLATPLDISVQIRDKQWAEREKMGGVLAVAQGSNEPLRFLELSYKKSDCDPFVLVGKGVTFDSGGISIKPSAGMDEMRGDMGGAASVVAAVYGLARLGVATHVKVLVPLVENMPSGGAIKPGDVITTRSGKTVCVDNTDAEGRLILADALSYSGVFKPRWVLDIATLTGAIRVALGGAACGVFSNSNALYEGLEEAGSRTGDRMWRMPLWKYYTKMVAENTAYDVNNLGKGKGRGGSCTAAAFLKEFIPEKTDWVHIDMAGVMGQDEYFTYLGKGMSGRPTRTLIDFIEAQSTK</sequence>
<dbReference type="EC" id="3.4.13.23" evidence="7"/>
<reference evidence="16" key="1">
    <citation type="journal article" date="2023" name="G3 (Bethesda)">
        <title>Whole genome assemblies of Zophobas morio and Tenebrio molitor.</title>
        <authorList>
            <person name="Kaur S."/>
            <person name="Stinson S.A."/>
            <person name="diCenzo G.C."/>
        </authorList>
    </citation>
    <scope>NUCLEOTIDE SEQUENCE</scope>
    <source>
        <strain evidence="16">QUZm001</strain>
    </source>
</reference>
<protein>
    <recommendedName>
        <fullName evidence="2">Cytosol aminopeptidase</fullName>
        <ecNumber evidence="7">3.4.13.23</ecNumber>
    </recommendedName>
    <alternativeName>
        <fullName evidence="10">Cysteinylglycine-S-conjugate dipeptidase</fullName>
    </alternativeName>
    <alternativeName>
        <fullName evidence="11">Leucine aminopeptidase 3</fullName>
    </alternativeName>
    <alternativeName>
        <fullName evidence="9">Proline aminopeptidase</fullName>
    </alternativeName>
    <alternativeName>
        <fullName evidence="8">Prolyl aminopeptidase</fullName>
    </alternativeName>
</protein>
<dbReference type="PANTHER" id="PTHR11963:SF23">
    <property type="entry name" value="CYTOSOL AMINOPEPTIDASE"/>
    <property type="match status" value="1"/>
</dbReference>
<gene>
    <name evidence="16" type="ORF">Zmor_013370</name>
</gene>
<evidence type="ECO:0000256" key="11">
    <source>
        <dbReference type="ARBA" id="ARBA00031564"/>
    </source>
</evidence>
<evidence type="ECO:0000256" key="14">
    <source>
        <dbReference type="ARBA" id="ARBA00049107"/>
    </source>
</evidence>
<feature type="domain" description="Cytosol aminopeptidase" evidence="15">
    <location>
        <begin position="734"/>
        <end position="741"/>
    </location>
</feature>
<dbReference type="PANTHER" id="PTHR11963">
    <property type="entry name" value="LEUCINE AMINOPEPTIDASE-RELATED"/>
    <property type="match status" value="1"/>
</dbReference>
<evidence type="ECO:0000256" key="5">
    <source>
        <dbReference type="ARBA" id="ARBA00022801"/>
    </source>
</evidence>
<dbReference type="GO" id="GO:0030145">
    <property type="term" value="F:manganese ion binding"/>
    <property type="evidence" value="ECO:0007669"/>
    <property type="project" value="InterPro"/>
</dbReference>
<dbReference type="InterPro" id="IPR000819">
    <property type="entry name" value="Peptidase_M17_C"/>
</dbReference>
<evidence type="ECO:0000256" key="12">
    <source>
        <dbReference type="ARBA" id="ARBA00045966"/>
    </source>
</evidence>
<evidence type="ECO:0000256" key="6">
    <source>
        <dbReference type="ARBA" id="ARBA00023511"/>
    </source>
</evidence>
<keyword evidence="5" id="KW-0378">Hydrolase</keyword>
<evidence type="ECO:0000256" key="2">
    <source>
        <dbReference type="ARBA" id="ARBA00014190"/>
    </source>
</evidence>
<keyword evidence="3" id="KW-0031">Aminopeptidase</keyword>
<evidence type="ECO:0000256" key="8">
    <source>
        <dbReference type="ARBA" id="ARBA00029605"/>
    </source>
</evidence>
<comment type="similarity">
    <text evidence="1">Belongs to the peptidase M17 family.</text>
</comment>
<name>A0AA38MFJ0_9CUCU</name>
<dbReference type="GO" id="GO:0005737">
    <property type="term" value="C:cytoplasm"/>
    <property type="evidence" value="ECO:0007669"/>
    <property type="project" value="InterPro"/>
</dbReference>
<feature type="domain" description="Cytosol aminopeptidase" evidence="15">
    <location>
        <begin position="291"/>
        <end position="298"/>
    </location>
</feature>
<comment type="function">
    <text evidence="12">Cytosolic metallopeptidase that catalyzes the removal of unsubstituted N-terminal hydrophobic amino acids from various peptides. The presence of Zn(2+) ions is essential for the peptidase activity, and the association with other cofactors can modulate the substrate spectificity of the enzyme. For instance, in the presence of Mn(2+), it displays a specific Cys-Gly hydrolyzing activity of Cys-Gly-S-conjugates. Involved in the metabolism of glutathione and in the degradation of glutathione S-conjugates, which may play a role in the control of the cell redox status.</text>
</comment>
<dbReference type="AlphaFoldDB" id="A0AA38MFJ0"/>
<dbReference type="SUPFAM" id="SSF52949">
    <property type="entry name" value="Macro domain-like"/>
    <property type="match status" value="2"/>
</dbReference>